<gene>
    <name evidence="1" type="ORF">EZS28_004929</name>
    <name evidence="2" type="ORF">EZS28_004931</name>
</gene>
<evidence type="ECO:0000313" key="3">
    <source>
        <dbReference type="Proteomes" id="UP000324800"/>
    </source>
</evidence>
<reference evidence="1 3" key="1">
    <citation type="submission" date="2019-03" db="EMBL/GenBank/DDBJ databases">
        <title>Single cell metagenomics reveals metabolic interactions within the superorganism composed of flagellate Streblomastix strix and complex community of Bacteroidetes bacteria on its surface.</title>
        <authorList>
            <person name="Treitli S.C."/>
            <person name="Kolisko M."/>
            <person name="Husnik F."/>
            <person name="Keeling P."/>
            <person name="Hampl V."/>
        </authorList>
    </citation>
    <scope>NUCLEOTIDE SEQUENCE [LARGE SCALE GENOMIC DNA]</scope>
    <source>
        <strain evidence="1">ST1C</strain>
    </source>
</reference>
<dbReference type="EMBL" id="SNRW01000730">
    <property type="protein sequence ID" value="KAA6399542.1"/>
    <property type="molecule type" value="Genomic_DNA"/>
</dbReference>
<dbReference type="AlphaFoldDB" id="A0A5J4WXI1"/>
<dbReference type="Proteomes" id="UP000324800">
    <property type="component" value="Unassembled WGS sequence"/>
</dbReference>
<dbReference type="EMBL" id="SNRW01000730">
    <property type="protein sequence ID" value="KAA6399540.1"/>
    <property type="molecule type" value="Genomic_DNA"/>
</dbReference>
<evidence type="ECO:0000313" key="1">
    <source>
        <dbReference type="EMBL" id="KAA6399540.1"/>
    </source>
</evidence>
<comment type="caution">
    <text evidence="1">The sequence shown here is derived from an EMBL/GenBank/DDBJ whole genome shotgun (WGS) entry which is preliminary data.</text>
</comment>
<evidence type="ECO:0000313" key="2">
    <source>
        <dbReference type="EMBL" id="KAA6399542.1"/>
    </source>
</evidence>
<protein>
    <submittedName>
        <fullName evidence="1">Uncharacterized protein</fullName>
    </submittedName>
</protein>
<name>A0A5J4WXI1_9EUKA</name>
<sequence length="189" mass="22047">MEVSLLSVFCGLYGNTNESIRAEGMKNTRQFNKQSANADKNYGQAQSNGERKPNPWILTKFLRYHNKDYYEQIIKPLLKKNYVVKKQSKIVDTVKQIEKHEIDLKDVFALTDVSSKALNGQYQNQLELVAEDLLKIIKTAIYHQLRSIRLWQDGKKNITAIDALEQYHSLFEKVDILMHNYDVFSDMRS</sequence>
<accession>A0A5J4WXI1</accession>
<proteinExistence type="predicted"/>
<organism evidence="1 3">
    <name type="scientific">Streblomastix strix</name>
    <dbReference type="NCBI Taxonomy" id="222440"/>
    <lineage>
        <taxon>Eukaryota</taxon>
        <taxon>Metamonada</taxon>
        <taxon>Preaxostyla</taxon>
        <taxon>Oxymonadida</taxon>
        <taxon>Streblomastigidae</taxon>
        <taxon>Streblomastix</taxon>
    </lineage>
</organism>